<reference evidence="1 2" key="1">
    <citation type="submission" date="2017-06" db="EMBL/GenBank/DDBJ databases">
        <title>Updating the genomic taxonomy and epidemiology of Campylobacter hyointestinalis; discovery in New Zealand farmed ruminants.</title>
        <authorList>
            <person name="Wilkinson D.A."/>
            <person name="Fayaz A."/>
            <person name="Biggs P.J."/>
            <person name="Midwinter A.C."/>
        </authorList>
    </citation>
    <scope>NUCLEOTIDE SEQUENCE [LARGE SCALE GENOMIC DNA]</scope>
    <source>
        <strain evidence="1 2">S1614a</strain>
    </source>
</reference>
<comment type="caution">
    <text evidence="1">The sequence shown here is derived from an EMBL/GenBank/DDBJ whole genome shotgun (WGS) entry which is preliminary data.</text>
</comment>
<dbReference type="AlphaFoldDB" id="A0A855NBM8"/>
<dbReference type="EMBL" id="NIQP01000023">
    <property type="protein sequence ID" value="PPB70007.1"/>
    <property type="molecule type" value="Genomic_DNA"/>
</dbReference>
<gene>
    <name evidence="1" type="ORF">CDQ78_09440</name>
</gene>
<evidence type="ECO:0000313" key="2">
    <source>
        <dbReference type="Proteomes" id="UP000239685"/>
    </source>
</evidence>
<sequence length="260" mass="29322">VVKTEVIKKENGNNGQLAQQNVKQKEAKPNLEESNVLTKLMKTVEEIYTDDGDFKVKTLKVYGSEKNKDFSVYIDNKKVSIPEEQTTKFYDNGGRFAFVRDGEIVDNLSQEAKEALFDNNKISGMDKIQMGIALDKAKVSTLSDKIDALKKAGYSDDNIYEYLLKKDSELIDGIASIKANTKFNSILDSVKGSSSQIQKLRAILDKNIMNTDTLSNIKKPQLLNEVYNLLNGKRLNNELLDKASLIKWNFKGFEHKNAPK</sequence>
<feature type="non-terminal residue" evidence="1">
    <location>
        <position position="1"/>
    </location>
</feature>
<feature type="non-terminal residue" evidence="1">
    <location>
        <position position="260"/>
    </location>
</feature>
<proteinExistence type="predicted"/>
<organism evidence="1 2">
    <name type="scientific">Campylobacter hyointestinalis subsp. hyointestinalis</name>
    <dbReference type="NCBI Taxonomy" id="91352"/>
    <lineage>
        <taxon>Bacteria</taxon>
        <taxon>Pseudomonadati</taxon>
        <taxon>Campylobacterota</taxon>
        <taxon>Epsilonproteobacteria</taxon>
        <taxon>Campylobacterales</taxon>
        <taxon>Campylobacteraceae</taxon>
        <taxon>Campylobacter</taxon>
    </lineage>
</organism>
<dbReference type="RefSeq" id="WP_181020421.1">
    <property type="nucleotide sequence ID" value="NZ_NIQH01000024.1"/>
</dbReference>
<name>A0A855NBM8_CAMHY</name>
<protein>
    <submittedName>
        <fullName evidence="1">Uncharacterized protein</fullName>
    </submittedName>
</protein>
<dbReference type="Proteomes" id="UP000239685">
    <property type="component" value="Unassembled WGS sequence"/>
</dbReference>
<evidence type="ECO:0000313" key="1">
    <source>
        <dbReference type="EMBL" id="PPB70007.1"/>
    </source>
</evidence>
<accession>A0A855NBM8</accession>